<feature type="region of interest" description="Disordered" evidence="11">
    <location>
        <begin position="4130"/>
        <end position="4156"/>
    </location>
</feature>
<evidence type="ECO:0000256" key="11">
    <source>
        <dbReference type="SAM" id="MobiDB-lite"/>
    </source>
</evidence>
<dbReference type="InterPro" id="IPR001791">
    <property type="entry name" value="Laminin_G"/>
</dbReference>
<keyword evidence="13" id="KW-0732">Signal</keyword>
<evidence type="ECO:0000256" key="13">
    <source>
        <dbReference type="SAM" id="SignalP"/>
    </source>
</evidence>
<evidence type="ECO:0000256" key="5">
    <source>
        <dbReference type="ARBA" id="ARBA00022889"/>
    </source>
</evidence>
<reference evidence="17" key="1">
    <citation type="submission" date="2021-02" db="EMBL/GenBank/DDBJ databases">
        <authorList>
            <person name="Nowell W R."/>
        </authorList>
    </citation>
    <scope>NUCLEOTIDE SEQUENCE</scope>
</reference>
<feature type="domain" description="Cadherin" evidence="16">
    <location>
        <begin position="3078"/>
        <end position="3168"/>
    </location>
</feature>
<evidence type="ECO:0000256" key="2">
    <source>
        <dbReference type="ARBA" id="ARBA00022692"/>
    </source>
</evidence>
<dbReference type="SUPFAM" id="SSF49313">
    <property type="entry name" value="Cadherin-like"/>
    <property type="match status" value="13"/>
</dbReference>
<evidence type="ECO:0000313" key="18">
    <source>
        <dbReference type="EMBL" id="CAF4516954.1"/>
    </source>
</evidence>
<organism evidence="17 19">
    <name type="scientific">Rotaria socialis</name>
    <dbReference type="NCBI Taxonomy" id="392032"/>
    <lineage>
        <taxon>Eukaryota</taxon>
        <taxon>Metazoa</taxon>
        <taxon>Spiralia</taxon>
        <taxon>Gnathifera</taxon>
        <taxon>Rotifera</taxon>
        <taxon>Eurotatoria</taxon>
        <taxon>Bdelloidea</taxon>
        <taxon>Philodinida</taxon>
        <taxon>Philodinidae</taxon>
        <taxon>Rotaria</taxon>
    </lineage>
</organism>
<dbReference type="Pfam" id="PF02210">
    <property type="entry name" value="Laminin_G_2"/>
    <property type="match status" value="1"/>
</dbReference>
<dbReference type="GO" id="GO:0005886">
    <property type="term" value="C:plasma membrane"/>
    <property type="evidence" value="ECO:0007669"/>
    <property type="project" value="InterPro"/>
</dbReference>
<feature type="domain" description="Cadherin" evidence="16">
    <location>
        <begin position="2769"/>
        <end position="2884"/>
    </location>
</feature>
<dbReference type="Proteomes" id="UP000663869">
    <property type="component" value="Unassembled WGS sequence"/>
</dbReference>
<dbReference type="CDD" id="cd00110">
    <property type="entry name" value="LamG"/>
    <property type="match status" value="1"/>
</dbReference>
<dbReference type="PANTHER" id="PTHR24025:SF31">
    <property type="entry name" value="NEURAL-CADHERIN"/>
    <property type="match status" value="1"/>
</dbReference>
<dbReference type="GO" id="GO:0005509">
    <property type="term" value="F:calcium ion binding"/>
    <property type="evidence" value="ECO:0007669"/>
    <property type="project" value="UniProtKB-UniRule"/>
</dbReference>
<dbReference type="EMBL" id="CAJOBQ010001801">
    <property type="protein sequence ID" value="CAF4516954.1"/>
    <property type="molecule type" value="Genomic_DNA"/>
</dbReference>
<dbReference type="InterPro" id="IPR000742">
    <property type="entry name" value="EGF"/>
</dbReference>
<dbReference type="SMART" id="SM00112">
    <property type="entry name" value="CA"/>
    <property type="match status" value="13"/>
</dbReference>
<feature type="domain" description="Cadherin" evidence="16">
    <location>
        <begin position="2867"/>
        <end position="2969"/>
    </location>
</feature>
<feature type="domain" description="Cadherin" evidence="16">
    <location>
        <begin position="26"/>
        <end position="143"/>
    </location>
</feature>
<dbReference type="InterPro" id="IPR013320">
    <property type="entry name" value="ConA-like_dom_sf"/>
</dbReference>
<dbReference type="InterPro" id="IPR015919">
    <property type="entry name" value="Cadherin-like_sf"/>
</dbReference>
<dbReference type="CDD" id="cd11304">
    <property type="entry name" value="Cadherin_repeat"/>
    <property type="match status" value="14"/>
</dbReference>
<dbReference type="GO" id="GO:0007156">
    <property type="term" value="P:homophilic cell adhesion via plasma membrane adhesion molecules"/>
    <property type="evidence" value="ECO:0007669"/>
    <property type="project" value="InterPro"/>
</dbReference>
<dbReference type="Gene3D" id="2.60.40.60">
    <property type="entry name" value="Cadherins"/>
    <property type="match status" value="14"/>
</dbReference>
<feature type="domain" description="Cadherin" evidence="16">
    <location>
        <begin position="751"/>
        <end position="839"/>
    </location>
</feature>
<evidence type="ECO:0000259" key="15">
    <source>
        <dbReference type="PROSITE" id="PS50026"/>
    </source>
</evidence>
<feature type="compositionally biased region" description="Polar residues" evidence="11">
    <location>
        <begin position="4147"/>
        <end position="4156"/>
    </location>
</feature>
<dbReference type="SUPFAM" id="SSF49899">
    <property type="entry name" value="Concanavalin A-like lectins/glucanases"/>
    <property type="match status" value="1"/>
</dbReference>
<dbReference type="PANTHER" id="PTHR24025">
    <property type="entry name" value="DESMOGLEIN FAMILY MEMBER"/>
    <property type="match status" value="1"/>
</dbReference>
<dbReference type="CDD" id="cd00054">
    <property type="entry name" value="EGF_CA"/>
    <property type="match status" value="1"/>
</dbReference>
<feature type="transmembrane region" description="Helical" evidence="12">
    <location>
        <begin position="3851"/>
        <end position="3873"/>
    </location>
</feature>
<feature type="domain" description="Cadherin" evidence="16">
    <location>
        <begin position="365"/>
        <end position="467"/>
    </location>
</feature>
<protein>
    <submittedName>
        <fullName evidence="17">Uncharacterized protein</fullName>
    </submittedName>
</protein>
<feature type="domain" description="Cadherin" evidence="16">
    <location>
        <begin position="604"/>
        <end position="735"/>
    </location>
</feature>
<feature type="domain" description="Cadherin" evidence="16">
    <location>
        <begin position="482"/>
        <end position="556"/>
    </location>
</feature>
<comment type="subcellular location">
    <subcellularLocation>
        <location evidence="1">Membrane</location>
    </subcellularLocation>
</comment>
<dbReference type="SMART" id="SM00181">
    <property type="entry name" value="EGF"/>
    <property type="match status" value="2"/>
</dbReference>
<evidence type="ECO:0000256" key="4">
    <source>
        <dbReference type="ARBA" id="ARBA00022837"/>
    </source>
</evidence>
<dbReference type="Gene3D" id="2.60.120.200">
    <property type="match status" value="1"/>
</dbReference>
<evidence type="ECO:0000256" key="12">
    <source>
        <dbReference type="SAM" id="Phobius"/>
    </source>
</evidence>
<feature type="domain" description="Cadherin" evidence="16">
    <location>
        <begin position="1072"/>
        <end position="1142"/>
    </location>
</feature>
<dbReference type="SMART" id="SM00282">
    <property type="entry name" value="LamG"/>
    <property type="match status" value="1"/>
</dbReference>
<proteinExistence type="predicted"/>
<name>A0A818TFF8_9BILA</name>
<keyword evidence="7 12" id="KW-0472">Membrane</keyword>
<keyword evidence="5" id="KW-0130">Cell adhesion</keyword>
<dbReference type="Proteomes" id="UP000663862">
    <property type="component" value="Unassembled WGS sequence"/>
</dbReference>
<dbReference type="InterPro" id="IPR020894">
    <property type="entry name" value="Cadherin_CS"/>
</dbReference>
<evidence type="ECO:0000259" key="14">
    <source>
        <dbReference type="PROSITE" id="PS50025"/>
    </source>
</evidence>
<dbReference type="Gene3D" id="2.10.25.10">
    <property type="entry name" value="Laminin"/>
    <property type="match status" value="2"/>
</dbReference>
<dbReference type="PROSITE" id="PS50026">
    <property type="entry name" value="EGF_3"/>
    <property type="match status" value="1"/>
</dbReference>
<keyword evidence="4 9" id="KW-0106">Calcium</keyword>
<dbReference type="PROSITE" id="PS00232">
    <property type="entry name" value="CADHERIN_1"/>
    <property type="match status" value="2"/>
</dbReference>
<keyword evidence="3" id="KW-0677">Repeat</keyword>
<feature type="domain" description="Cadherin" evidence="16">
    <location>
        <begin position="2970"/>
        <end position="3068"/>
    </location>
</feature>
<feature type="domain" description="EGF-like" evidence="15">
    <location>
        <begin position="3769"/>
        <end position="3807"/>
    </location>
</feature>
<feature type="domain" description="Laminin G" evidence="14">
    <location>
        <begin position="3594"/>
        <end position="3757"/>
    </location>
</feature>
<keyword evidence="2 12" id="KW-0812">Transmembrane</keyword>
<dbReference type="PROSITE" id="PS50025">
    <property type="entry name" value="LAM_G_DOMAIN"/>
    <property type="match status" value="1"/>
</dbReference>
<dbReference type="InterPro" id="IPR000152">
    <property type="entry name" value="EGF-type_Asp/Asn_hydroxyl_site"/>
</dbReference>
<accession>A0A818TFF8</accession>
<feature type="chain" id="PRO_5036414966" evidence="13">
    <location>
        <begin position="21"/>
        <end position="4156"/>
    </location>
</feature>
<evidence type="ECO:0000256" key="9">
    <source>
        <dbReference type="PROSITE-ProRule" id="PRU00043"/>
    </source>
</evidence>
<keyword evidence="8" id="KW-1015">Disulfide bond</keyword>
<evidence type="ECO:0000256" key="10">
    <source>
        <dbReference type="PROSITE-ProRule" id="PRU00076"/>
    </source>
</evidence>
<gene>
    <name evidence="17" type="ORF">FME351_LOCUS26094</name>
    <name evidence="18" type="ORF">TSG867_LOCUS22289</name>
</gene>
<evidence type="ECO:0000259" key="16">
    <source>
        <dbReference type="PROSITE" id="PS50268"/>
    </source>
</evidence>
<dbReference type="FunFam" id="2.60.40.60:FF:000015">
    <property type="entry name" value="FAT atypical cadherin 1"/>
    <property type="match status" value="1"/>
</dbReference>
<dbReference type="GO" id="GO:0005911">
    <property type="term" value="C:cell-cell junction"/>
    <property type="evidence" value="ECO:0007669"/>
    <property type="project" value="TreeGrafter"/>
</dbReference>
<sequence length="4156" mass="483986">MSSLSILILYIILTSRIIDNTNIYFTQSIYDIWCQENILSNSLVLYPNRIRAGIYHTSNIKSVVYNLIDDDDDNSLFSIKTKRLADFYFFILNITRPFDINREYQNIYVLRLQATVITIEGNSTEQAKIHLHVADSNDNDAVFDLDAYEQNFTEPIEMQQSLISFHASDADEIQHAQILYELSSSFNDTFSLHPYTGELYLVSNNDNLQAIYEFDVHAYDRHRKYFVNNNIKTKAHVKLIFQENNKILHRIQTIFNQIIEFKDVISTYKILFKKNTNWNYHNIHQPILIIQTLPRIEFFEIFLLLNSSSNSIELVFHQNKIYLNKFYSQEYNLQFFICFFNRTQCQYANYDLTYSIDWNLFQFDVKTIQPIVIEENLPQNSFLTYIQLQYNHIVPEEQLIINYQLLNNHIQFNLDPKTSILRLGKYLKCQIYILDIQVDIYLSSARYSVKTTIEIDVIEINKHRPQFHNQTLIELNELPYKFRAFDLDENKQTNGRITYCLGNCFTNCPFEINPNSGILQLRKQEKFNKAQVYHLQIVAFDWGEPISFEAKIDIYIDLSSKLVRRDLTGKSSDTSLWANQSISILPEQSYPANTKIICLNIGFNRNSTFYHLAEDAEINTIIDRLIIEDDSFPLFINNEKDNLFFYTINDTSVPFTIDQNEKTIKLIMPIDREKQDRYTFEIELELKPTYAMKLQEINSSPEGSSLFHFQYSNKYYQKILVTIYINDVNDNIPRCDEFHKHIYLNENQIQTNIFHVQAIDPDQGDSGTIVYSLLDNNQHFTINSHTGQIDLIQQIDREKKTFLQLYIIASDQGQQLQLQSICMTLHITIVDMNDNIPRFLLANYTYQLFSDLPRDTIFGQIHAIDFDSMNNLIYSIDPNPYVKIDQYTGHLRLKHNIYHMIDQTINITAQVSDGLHVNYTDISISIIRVTEIQEPILLREPAYEIMINRSLPIGTIVTNVYHDLRLLESSVDFIDIIHDDNAMPFAIDQQGSIRLIHSSADLSNATYWLSIRLTRYRAHPPHSFVHVHISVREDNFYSPQCVDIYQNVKIYDYSIPSIFACVSALSFYGDVQFQYSIVNESIKKNMFSIDKETGSLQLNPANHIALSNYMLTIEALDRQHQLSVDCYLEVNLIRRNQLTPTFFYSPIYYIDLIETSFNSQRLRQRLFQVIALLDHKVYDKNIEVRYQIMDSNQYFIINRQSGYIASKQILEPKKIYEFSVEAFTVAYRDDVEHDEIILSESSIRGKWRVVSSRIILPIKIRVLPANVFDRSLSFTDDSTIDINLLATTKVGSTLVQLQINSNRTQWFIMIGPIDHTRYFHVNFQSGELILIRPVEELMNGTTKIELNINTTNDWIHMATIKVMVHIIDDRHPLISFSRVDYYTTVSRTIPIGSRITELTIENSLDNCTYHIHSAERIKSKNLFRIDPKSGSITNIQSLGKSMSQKHLLTIIHRCENLSQIAYARLHIDIVDEETPKNQTDYSYRFSQDNYLVIFETSLIKNQKKYLIDLELISNGHDEQRIKPDAQIIEGDPLGLFSIDSSNQSILLLDESRSRSYTYPIELVIIDTSQIKPIFCIVTIFISNVGLQFTCPLDSNTSPNLFTYKSIPPNSIDPLTGQKYHHYDSLIIHGLDTFTPAYLATCLIDFEIKYSNETIEFVFEKEFYDGYVNNLFDSKSFVYSNQEPTQLAIKNRNQYTDSFNITYQLMNQTNIKSFELDQSVGRVKYIQNKNSFIKYSLLILARYQSLIASTRLNIFIKDSKQLNYKFILYKPFVNNYTIGYLNEFGTNLRISNKKISSMFSIDHTGRLFVRNQALILANGNFYTFLVGKNRVQINILSKETIHCSLNTFNLPNDDQLIGVIEILNGNKNHSRKKSCYLLNYNHLFLLEREHGFLRYRNQKQLIMNDLILLIEIENSRCLVTFNGFSSIPYMMIRKGNNLDREIEKLTDFKKQSGLVQLRNGLLINFDIISSKAPLFSQKSYIFSLDITNNTNKTIFIGQISAQPYNINRSQLVYQFVSPVKHFTINPDNGIIEYMSNNYNDNKTIVEYQIIARDLIYQQNTTINITIHILKPEFISLTSLVYFLRISEILPPDSVIFQPNMSNAENLQYSLHDSNSDLFTIDSNTGRVTLINYLSDQFYSFKIHISPINKILIIKLTVLDYNNHRPIFSNFPLNLTISSEDTFVTKLSAYDLDPSDNENLKFYLLDKNQRNFFSINEKTGIITQNCSSNQTFIRLEIAVGDGLYLTKTHLSITIRYYSKHRPTFSSDEYAFEYNKILGQILAYDFDPDDRIVYKLYLEPDGITIDPYSGLIMIHRDFFPQTIEFFASASDYAQQIVYTKVRIIFPIQPQFTSNLYFISLTPPMTIPYEIFHLQLVDSLNQPLSFTRFRIDQTSFIEITQNKLILKRQLMLSKIYHFNIYGNWKNFTCQTSIQIRMATKNFTLNKKFYEFSMEKAILKENSFMEKFDAKKNSTLIINSTPLTRSSCIENFYIKQNKLFFKKFPILSDLCFFEIQLIYENSISLSQIKVLFIDSSIKPKFSSNIYYFYTDNIRVFATSFNEIRYRLQTNPYGFIIDPTNGILSFKYDFNRMKTFHRIQLFVYAIDEKTLFNDTAIVHVIFNKANQQFSIPREISACQNTSILISDQTLPGKTNPSSIRLERPMKSFTKGKFSNPKVHHFFFLGTIIQTIQLNNKNSNYYYILSGDKYGLFSINNLGELSLVSSILNQTSDDYFELIILMSSLSKSYCRTNISIVRSPNWSYFICPVMPIEWMIEEESPIDTEIGSIKEVLLMINNNSHLVELINMQLIGNSDAQLFHFNSSTGLLTSKSRLDYEQKHIYSFFITLEPNELHCSFPIVIKLININDNAIKLDSKSLIYNLNENNLIPIYIGRIKLIDIDQLFLFEYKFYLRNFSSQISIDVTTGSIILLDKLDREIHGEKLQYDIIAIDRTNQKNLTDKFTIFINDLNDHGPVFEKDLYQISINKSTQPGTIIFQVMAFSYDPIMNGNISYYLMNSSFIFSIDKHTGDIRLNAYIPSAMTSVTLTVQANEDDIDLIDRTNVCITIINDDYIYFTLENRNRCFIDENQPNGTKICTIGKDSIDFIYDLMDPTNTFGILSNNGTVINRKIFDYEIDKHEYNVSIIVKDRMNQSIFITSMNLTIHVRNLNDNSPEFLTENFTRLLYLFYPSMNTILYKIDFIDKDQSNLTYEIINDISSTYTLRTYSDSIELLLNRPILNNRQDNLIIRIWDDNIFFSDLDLSIIYLHDEIDFPTITSQTIQGYINFEENFLPINLGQLFIENHAQYEYIHFNLIANKNFFLKQLSNNQTELYFKPLHQTASTEYRIRLTVMAIPKPIPGLVLQNNTQIFFPSNIQFQTINIQLRSIYRDMLDRTISLLINIPSNLTYEQFIIHNLSSIRQHLAEITDVNIDHVHIYAHELKQNQIELLVSILHSISKHYIHKKVLYNQLKSSTNIFEKILLNQCDANSCENNAHCTSYISLLYNQYKYFYSNTYQSLVPKYQWNIKCLCMNSFYGERCELKHDKQSPCSSNPCSLMERCIEESSTLYSCQCVNELCNDNIVLDDNSFECINVNSPTCRDASNALTFNGHSLVRINFTTNMPLRIEVSFSFRTQSTDGKLLELMYFNATKTTHDLIIIQIIDGYLNVDYNENILLQLNQLLINDGLWHDIYFSIDYSHYYYLIRLDHVFSDKILLSQQIHSDILVQLMIGSDFKGCLDNITFNHEMIFLEQKNDSIEFIGTNKGCLLTEIVRKYSKTNDICSLYHPCYHGGICTNHGLSFTCNCSQSRFAGDQCQLDLYPCQRHPCQYHEQCIPLLTDSNQLFTCVLSIVPLSVSIKRYLYIVFIVPLFMCILSVLAICHCRKRKDNSIKSKPLVSAPLLINKRSSSTDPIENPTQTLLKLNYNGRQTFETMSYGDNNGHRNLIMDYLNNRNNQQAYQSLNRRSYDSKSYSTSDQITVPSDEPFINDSATDYDNAYIPQAKELFDYSLSPINYFNAQNADNQISYQVRLNSLSNLTENFAEENYLNLTESSDVSNNNNDRILLSSSNANRDHEYSCLINHNGMCTSVSSLPKAAIYARIVKTHKLTNTGLDNIECHRLSSTVNPAPIQFLRQVKNDDMKTSNATDGQHHRRKSNRLSSFFQTDV</sequence>
<feature type="domain" description="Cadherin" evidence="16">
    <location>
        <begin position="2090"/>
        <end position="2166"/>
    </location>
</feature>
<feature type="domain" description="Cadherin" evidence="16">
    <location>
        <begin position="840"/>
        <end position="943"/>
    </location>
</feature>
<evidence type="ECO:0000256" key="8">
    <source>
        <dbReference type="ARBA" id="ARBA00023157"/>
    </source>
</evidence>
<evidence type="ECO:0000313" key="17">
    <source>
        <dbReference type="EMBL" id="CAF3676784.1"/>
    </source>
</evidence>
<evidence type="ECO:0000256" key="6">
    <source>
        <dbReference type="ARBA" id="ARBA00022989"/>
    </source>
</evidence>
<dbReference type="PROSITE" id="PS50268">
    <property type="entry name" value="CADHERIN_2"/>
    <property type="match status" value="14"/>
</dbReference>
<dbReference type="PROSITE" id="PS00010">
    <property type="entry name" value="ASX_HYDROXYL"/>
    <property type="match status" value="1"/>
</dbReference>
<comment type="caution">
    <text evidence="10">Lacks conserved residue(s) required for the propagation of feature annotation.</text>
</comment>
<feature type="domain" description="Cadherin" evidence="16">
    <location>
        <begin position="2180"/>
        <end position="2262"/>
    </location>
</feature>
<dbReference type="PRINTS" id="PR00205">
    <property type="entry name" value="CADHERIN"/>
</dbReference>
<dbReference type="EMBL" id="CAJNYU010003491">
    <property type="protein sequence ID" value="CAF3676784.1"/>
    <property type="molecule type" value="Genomic_DNA"/>
</dbReference>
<comment type="caution">
    <text evidence="17">The sequence shown here is derived from an EMBL/GenBank/DDBJ whole genome shotgun (WGS) entry which is preliminary data.</text>
</comment>
<feature type="domain" description="Cadherin" evidence="16">
    <location>
        <begin position="144"/>
        <end position="255"/>
    </location>
</feature>
<dbReference type="InterPro" id="IPR002126">
    <property type="entry name" value="Cadherin-like_dom"/>
</dbReference>
<dbReference type="InterPro" id="IPR050971">
    <property type="entry name" value="Cadherin-domain_protein"/>
</dbReference>
<evidence type="ECO:0000256" key="7">
    <source>
        <dbReference type="ARBA" id="ARBA00023136"/>
    </source>
</evidence>
<feature type="signal peptide" evidence="13">
    <location>
        <begin position="1"/>
        <end position="20"/>
    </location>
</feature>
<evidence type="ECO:0000313" key="19">
    <source>
        <dbReference type="Proteomes" id="UP000663869"/>
    </source>
</evidence>
<dbReference type="Pfam" id="PF00028">
    <property type="entry name" value="Cadherin"/>
    <property type="match status" value="1"/>
</dbReference>
<keyword evidence="6 12" id="KW-1133">Transmembrane helix</keyword>
<evidence type="ECO:0000256" key="1">
    <source>
        <dbReference type="ARBA" id="ARBA00004370"/>
    </source>
</evidence>
<keyword evidence="10" id="KW-0245">EGF-like domain</keyword>
<evidence type="ECO:0000256" key="3">
    <source>
        <dbReference type="ARBA" id="ARBA00022737"/>
    </source>
</evidence>